<evidence type="ECO:0000256" key="3">
    <source>
        <dbReference type="ARBA" id="ARBA00022452"/>
    </source>
</evidence>
<evidence type="ECO:0000256" key="5">
    <source>
        <dbReference type="ARBA" id="ARBA00023077"/>
    </source>
</evidence>
<dbReference type="SUPFAM" id="SSF56935">
    <property type="entry name" value="Porins"/>
    <property type="match status" value="1"/>
</dbReference>
<evidence type="ECO:0000256" key="10">
    <source>
        <dbReference type="SAM" id="SignalP"/>
    </source>
</evidence>
<keyword evidence="5 9" id="KW-0798">TonB box</keyword>
<comment type="similarity">
    <text evidence="8 9">Belongs to the TonB-dependent receptor family.</text>
</comment>
<evidence type="ECO:0000256" key="6">
    <source>
        <dbReference type="ARBA" id="ARBA00023136"/>
    </source>
</evidence>
<evidence type="ECO:0000313" key="13">
    <source>
        <dbReference type="EMBL" id="MBO0356259.1"/>
    </source>
</evidence>
<evidence type="ECO:0000259" key="11">
    <source>
        <dbReference type="Pfam" id="PF00593"/>
    </source>
</evidence>
<keyword evidence="13" id="KW-0675">Receptor</keyword>
<dbReference type="InterPro" id="IPR039426">
    <property type="entry name" value="TonB-dep_rcpt-like"/>
</dbReference>
<organism evidence="13 14">
    <name type="scientific">Flagellimonas aurea</name>
    <dbReference type="NCBI Taxonomy" id="2915619"/>
    <lineage>
        <taxon>Bacteria</taxon>
        <taxon>Pseudomonadati</taxon>
        <taxon>Bacteroidota</taxon>
        <taxon>Flavobacteriia</taxon>
        <taxon>Flavobacteriales</taxon>
        <taxon>Flavobacteriaceae</taxon>
        <taxon>Flagellimonas</taxon>
    </lineage>
</organism>
<keyword evidence="3 8" id="KW-1134">Transmembrane beta strand</keyword>
<dbReference type="SUPFAM" id="SSF49464">
    <property type="entry name" value="Carboxypeptidase regulatory domain-like"/>
    <property type="match status" value="1"/>
</dbReference>
<evidence type="ECO:0000256" key="9">
    <source>
        <dbReference type="RuleBase" id="RU003357"/>
    </source>
</evidence>
<dbReference type="NCBIfam" id="TIGR04056">
    <property type="entry name" value="OMP_RagA_SusC"/>
    <property type="match status" value="1"/>
</dbReference>
<reference evidence="13 14" key="1">
    <citation type="submission" date="2021-03" db="EMBL/GenBank/DDBJ databases">
        <title>Muricauda lutimaris sp. nov. and Muricauda ruestringensis sp. nov, two marine members of the Flavobacteriaceae isolated from deep sea sediments of Western Pacific.</title>
        <authorList>
            <person name="Zhao S."/>
            <person name="Liu R."/>
        </authorList>
    </citation>
    <scope>NUCLEOTIDE SEQUENCE [LARGE SCALE GENOMIC DNA]</scope>
    <source>
        <strain evidence="13 14">BC31-1-A7</strain>
    </source>
</reference>
<name>A0ABS3GB61_9FLAO</name>
<dbReference type="Pfam" id="PF07715">
    <property type="entry name" value="Plug"/>
    <property type="match status" value="1"/>
</dbReference>
<sequence length="1017" mass="112616">MKLRIKLTLFALFSLQLFSYAQEQPVVSGTVSDGSNVPIPGANVIVVGTNRGVYTNFDGKFTINAVKGEVLQFSYVGYQTKNITISDNTTYSIVLEESASELDEVVIIGYGTQKKSHLTGAISKVVNEDLDQIAVSRVDDALVGQVSGVNIQATEGEAGSAPTIRVRGTASISGALSPLIVVDGQVVGNDYLGALDMNSIESFEVLKDAASTAIYGSRGSRGVIMITTKMGKEGKTRFTYNTYTGYKRARQSDAYYFSVNESAQAELVATGSLSDRTKYKQQIGIDEDWQDIIFTGGIITSHSIGARGGSKNTKFSISGNYTHDEGVLLKDDFKKYNLTLKIDTKVSDLFSFGANITPTFTYKDRFDGSTHDILRQAPWLPIYHDANTIQYVNRDVYPDVQIGDYAVQRHFDDYDLYGNGSSVSISSTSNTNPAAKILERDRTEDRFKVYGTVYGQFNITKGLSFKTVFSGDFQNAKNRRWQGVQASRNGAAAAQLDISSQNVLHLTTQNYLTFNKMFNNHEVTAVAGVSSETWDTEYESVRGTGYDSDLLQTITAATTISLAQSEEYEKRLFSLFGRLNYAYKDKYLLSLSLRRDGNSALGPNNKYGFFPAASVGWNVARENFLRNSDVISNLKFRFSYGITGNESFNTGSSLIDNYPYLALLEPSTAVVGGSLVSAFNPVNIANPDLQWERTKEINPGVDFGFFGNRIAGSFEYYNKESDKLILYNPVSTTTGFSNALVNLGEVRNEGYELELTTRNIISSDFSWSTTIIGSKNKNTLVDFADSDGQILSVDSKRAAEWINLEGEPISSFYGWVVDEEISPEHILYPYHPVGAQASGVYVKDLNGDGLIDNDDRTILGNPYPDLLWSVINDVKIGNFDFSFMFQGSHGAQVRNMADQYLFNHFNSTQQYDPATTPNQGFIREKIFTNSIIQDASYVALRNVNIGYNFPRDFLKRTKVFTRARIYASGQNLMYLTEDDYTGFNPESIRRTSATTYGYQLGGSPIFSTISLGLNLEF</sequence>
<feature type="chain" id="PRO_5046424810" evidence="10">
    <location>
        <begin position="22"/>
        <end position="1017"/>
    </location>
</feature>
<keyword evidence="6 8" id="KW-0472">Membrane</keyword>
<dbReference type="InterPro" id="IPR023997">
    <property type="entry name" value="TonB-dep_OMP_SusC/RagA_CS"/>
</dbReference>
<dbReference type="InterPro" id="IPR023996">
    <property type="entry name" value="TonB-dep_OMP_SusC/RagA"/>
</dbReference>
<keyword evidence="7 8" id="KW-0998">Cell outer membrane</keyword>
<keyword evidence="14" id="KW-1185">Reference proteome</keyword>
<proteinExistence type="inferred from homology"/>
<dbReference type="PROSITE" id="PS52016">
    <property type="entry name" value="TONB_DEPENDENT_REC_3"/>
    <property type="match status" value="1"/>
</dbReference>
<feature type="domain" description="TonB-dependent receptor-like beta-barrel" evidence="11">
    <location>
        <begin position="406"/>
        <end position="972"/>
    </location>
</feature>
<evidence type="ECO:0000256" key="2">
    <source>
        <dbReference type="ARBA" id="ARBA00022448"/>
    </source>
</evidence>
<feature type="domain" description="TonB-dependent receptor plug" evidence="12">
    <location>
        <begin position="115"/>
        <end position="223"/>
    </location>
</feature>
<comment type="caution">
    <text evidence="13">The sequence shown here is derived from an EMBL/GenBank/DDBJ whole genome shotgun (WGS) entry which is preliminary data.</text>
</comment>
<evidence type="ECO:0000256" key="8">
    <source>
        <dbReference type="PROSITE-ProRule" id="PRU01360"/>
    </source>
</evidence>
<dbReference type="InterPro" id="IPR037066">
    <property type="entry name" value="Plug_dom_sf"/>
</dbReference>
<dbReference type="Gene3D" id="2.60.40.1120">
    <property type="entry name" value="Carboxypeptidase-like, regulatory domain"/>
    <property type="match status" value="1"/>
</dbReference>
<dbReference type="EMBL" id="JAFLNL010000020">
    <property type="protein sequence ID" value="MBO0356259.1"/>
    <property type="molecule type" value="Genomic_DNA"/>
</dbReference>
<evidence type="ECO:0000259" key="12">
    <source>
        <dbReference type="Pfam" id="PF07715"/>
    </source>
</evidence>
<protein>
    <submittedName>
        <fullName evidence="13">TonB-dependent receptor</fullName>
    </submittedName>
</protein>
<comment type="subcellular location">
    <subcellularLocation>
        <location evidence="1 8">Cell outer membrane</location>
        <topology evidence="1 8">Multi-pass membrane protein</topology>
    </subcellularLocation>
</comment>
<keyword evidence="10" id="KW-0732">Signal</keyword>
<keyword evidence="4 8" id="KW-0812">Transmembrane</keyword>
<dbReference type="InterPro" id="IPR036942">
    <property type="entry name" value="Beta-barrel_TonB_sf"/>
</dbReference>
<evidence type="ECO:0000256" key="4">
    <source>
        <dbReference type="ARBA" id="ARBA00022692"/>
    </source>
</evidence>
<evidence type="ECO:0000256" key="7">
    <source>
        <dbReference type="ARBA" id="ARBA00023237"/>
    </source>
</evidence>
<dbReference type="Gene3D" id="2.170.130.10">
    <property type="entry name" value="TonB-dependent receptor, plug domain"/>
    <property type="match status" value="1"/>
</dbReference>
<evidence type="ECO:0000313" key="14">
    <source>
        <dbReference type="Proteomes" id="UP000664044"/>
    </source>
</evidence>
<feature type="signal peptide" evidence="10">
    <location>
        <begin position="1"/>
        <end position="21"/>
    </location>
</feature>
<dbReference type="InterPro" id="IPR012910">
    <property type="entry name" value="Plug_dom"/>
</dbReference>
<keyword evidence="2 8" id="KW-0813">Transport</keyword>
<accession>A0ABS3GB61</accession>
<dbReference type="RefSeq" id="WP_207037017.1">
    <property type="nucleotide sequence ID" value="NZ_JAFLNL010000020.1"/>
</dbReference>
<dbReference type="Pfam" id="PF00593">
    <property type="entry name" value="TonB_dep_Rec_b-barrel"/>
    <property type="match status" value="1"/>
</dbReference>
<dbReference type="Proteomes" id="UP000664044">
    <property type="component" value="Unassembled WGS sequence"/>
</dbReference>
<gene>
    <name evidence="13" type="ORF">J0656_19735</name>
</gene>
<dbReference type="Pfam" id="PF13715">
    <property type="entry name" value="CarbopepD_reg_2"/>
    <property type="match status" value="1"/>
</dbReference>
<dbReference type="InterPro" id="IPR000531">
    <property type="entry name" value="Beta-barrel_TonB"/>
</dbReference>
<dbReference type="Gene3D" id="2.40.170.20">
    <property type="entry name" value="TonB-dependent receptor, beta-barrel domain"/>
    <property type="match status" value="1"/>
</dbReference>
<evidence type="ECO:0000256" key="1">
    <source>
        <dbReference type="ARBA" id="ARBA00004571"/>
    </source>
</evidence>
<dbReference type="InterPro" id="IPR008969">
    <property type="entry name" value="CarboxyPept-like_regulatory"/>
</dbReference>
<dbReference type="NCBIfam" id="TIGR04057">
    <property type="entry name" value="SusC_RagA_signa"/>
    <property type="match status" value="1"/>
</dbReference>